<dbReference type="PANTHER" id="PTHR37422">
    <property type="entry name" value="TEICHURONIC ACID BIOSYNTHESIS PROTEIN TUAE"/>
    <property type="match status" value="1"/>
</dbReference>
<organism evidence="7 8">
    <name type="scientific">Pedobacter agri</name>
    <dbReference type="NCBI Taxonomy" id="454586"/>
    <lineage>
        <taxon>Bacteria</taxon>
        <taxon>Pseudomonadati</taxon>
        <taxon>Bacteroidota</taxon>
        <taxon>Sphingobacteriia</taxon>
        <taxon>Sphingobacteriales</taxon>
        <taxon>Sphingobacteriaceae</taxon>
        <taxon>Pedobacter</taxon>
    </lineage>
</organism>
<feature type="transmembrane region" description="Helical" evidence="5">
    <location>
        <begin position="298"/>
        <end position="317"/>
    </location>
</feature>
<feature type="transmembrane region" description="Helical" evidence="5">
    <location>
        <begin position="16"/>
        <end position="36"/>
    </location>
</feature>
<sequence length="485" mass="53042">MLGRLNTHIAEHKKKILFFMVSSCLSLLVAGSTFSFGSLGPLMVLAAAAVGVLIMGVFLDPRTGVWGYISYCFVLGVLVKYFVGIPIGILLDGILLLTWGGILVNFKKIDFSRIKNEYILMSLVWFAISFLQVLNPDGGSVAGWFNEFRFAGLSWLLIAPFVFLLMSKKADLDRFILAIFAFSLLATVYGMKQLYLGLSSNEQVWMNAGNAGTHIINGKLRVFSMYSDAGQFGASQAIMAVIALTLAAGPFSWLKKISLTLLALVFLYGMAISGTRGALFALASGLFSALFLSRNFKLLIAGLLCCGAGFGLLKYTMIGEDIFQVSRLRSALNPKDASLGVRLENQRTLKRLLEDLPFGAGLGMSGANGTNYNSDRPIANIPPDSYWVKVWVMYGVIGLVIWFAITSYIIGKCGGIAWKIRDPKLRVKMIALTSGTFACFICSYGNEVMNGMPSSVIMFMSWSFVFIAPELDEHLKTTKHDGTNI</sequence>
<evidence type="ECO:0000256" key="2">
    <source>
        <dbReference type="ARBA" id="ARBA00022692"/>
    </source>
</evidence>
<feature type="transmembrane region" description="Helical" evidence="5">
    <location>
        <begin position="148"/>
        <end position="166"/>
    </location>
</feature>
<protein>
    <submittedName>
        <fullName evidence="7">O-antigen ligase family protein</fullName>
    </submittedName>
</protein>
<dbReference type="EMBL" id="JAPJUH010000002">
    <property type="protein sequence ID" value="MCX3264874.1"/>
    <property type="molecule type" value="Genomic_DNA"/>
</dbReference>
<dbReference type="Pfam" id="PF04932">
    <property type="entry name" value="Wzy_C"/>
    <property type="match status" value="1"/>
</dbReference>
<feature type="transmembrane region" description="Helical" evidence="5">
    <location>
        <begin position="234"/>
        <end position="254"/>
    </location>
</feature>
<evidence type="ECO:0000313" key="8">
    <source>
        <dbReference type="Proteomes" id="UP001142592"/>
    </source>
</evidence>
<feature type="transmembrane region" description="Helical" evidence="5">
    <location>
        <begin position="42"/>
        <end position="59"/>
    </location>
</feature>
<evidence type="ECO:0000256" key="1">
    <source>
        <dbReference type="ARBA" id="ARBA00004141"/>
    </source>
</evidence>
<dbReference type="GO" id="GO:0016020">
    <property type="term" value="C:membrane"/>
    <property type="evidence" value="ECO:0007669"/>
    <property type="project" value="UniProtKB-SubCell"/>
</dbReference>
<dbReference type="RefSeq" id="WP_010600252.1">
    <property type="nucleotide sequence ID" value="NZ_JAPJUH010000002.1"/>
</dbReference>
<keyword evidence="8" id="KW-1185">Reference proteome</keyword>
<keyword evidence="2 5" id="KW-0812">Transmembrane</keyword>
<accession>A0A9X3DC26</accession>
<evidence type="ECO:0000256" key="3">
    <source>
        <dbReference type="ARBA" id="ARBA00022989"/>
    </source>
</evidence>
<comment type="caution">
    <text evidence="7">The sequence shown here is derived from an EMBL/GenBank/DDBJ whole genome shotgun (WGS) entry which is preliminary data.</text>
</comment>
<comment type="subcellular location">
    <subcellularLocation>
        <location evidence="1">Membrane</location>
        <topology evidence="1">Multi-pass membrane protein</topology>
    </subcellularLocation>
</comment>
<evidence type="ECO:0000313" key="7">
    <source>
        <dbReference type="EMBL" id="MCX3264874.1"/>
    </source>
</evidence>
<feature type="transmembrane region" description="Helical" evidence="5">
    <location>
        <begin position="118"/>
        <end position="136"/>
    </location>
</feature>
<dbReference type="GO" id="GO:0016874">
    <property type="term" value="F:ligase activity"/>
    <property type="evidence" value="ECO:0007669"/>
    <property type="project" value="UniProtKB-KW"/>
</dbReference>
<evidence type="ECO:0000256" key="4">
    <source>
        <dbReference type="ARBA" id="ARBA00023136"/>
    </source>
</evidence>
<proteinExistence type="predicted"/>
<evidence type="ECO:0000256" key="5">
    <source>
        <dbReference type="SAM" id="Phobius"/>
    </source>
</evidence>
<feature type="transmembrane region" description="Helical" evidence="5">
    <location>
        <begin position="66"/>
        <end position="83"/>
    </location>
</feature>
<feature type="transmembrane region" description="Helical" evidence="5">
    <location>
        <begin position="261"/>
        <end position="292"/>
    </location>
</feature>
<dbReference type="InterPro" id="IPR051533">
    <property type="entry name" value="WaaL-like"/>
</dbReference>
<name>A0A9X3DC26_9SPHI</name>
<reference evidence="7" key="1">
    <citation type="submission" date="2022-11" db="EMBL/GenBank/DDBJ databases">
        <authorList>
            <person name="Graham C."/>
            <person name="Newman J.D."/>
        </authorList>
    </citation>
    <scope>NUCLEOTIDE SEQUENCE</scope>
    <source>
        <strain evidence="7">DSM 19486</strain>
    </source>
</reference>
<evidence type="ECO:0000259" key="6">
    <source>
        <dbReference type="Pfam" id="PF04932"/>
    </source>
</evidence>
<feature type="transmembrane region" description="Helical" evidence="5">
    <location>
        <begin position="175"/>
        <end position="196"/>
    </location>
</feature>
<keyword evidence="4 5" id="KW-0472">Membrane</keyword>
<dbReference type="PANTHER" id="PTHR37422:SF13">
    <property type="entry name" value="LIPOPOLYSACCHARIDE BIOSYNTHESIS PROTEIN PA4999-RELATED"/>
    <property type="match status" value="1"/>
</dbReference>
<keyword evidence="7" id="KW-0436">Ligase</keyword>
<feature type="domain" description="O-antigen ligase-related" evidence="6">
    <location>
        <begin position="262"/>
        <end position="403"/>
    </location>
</feature>
<feature type="transmembrane region" description="Helical" evidence="5">
    <location>
        <begin position="89"/>
        <end position="106"/>
    </location>
</feature>
<gene>
    <name evidence="7" type="ORF">OQZ29_08970</name>
</gene>
<dbReference type="Proteomes" id="UP001142592">
    <property type="component" value="Unassembled WGS sequence"/>
</dbReference>
<feature type="transmembrane region" description="Helical" evidence="5">
    <location>
        <begin position="390"/>
        <end position="410"/>
    </location>
</feature>
<keyword evidence="3 5" id="KW-1133">Transmembrane helix</keyword>
<dbReference type="AlphaFoldDB" id="A0A9X3DC26"/>
<dbReference type="InterPro" id="IPR007016">
    <property type="entry name" value="O-antigen_ligase-rel_domated"/>
</dbReference>